<feature type="transmembrane region" description="Helical" evidence="1">
    <location>
        <begin position="6"/>
        <end position="26"/>
    </location>
</feature>
<comment type="caution">
    <text evidence="2">The sequence shown here is derived from an EMBL/GenBank/DDBJ whole genome shotgun (WGS) entry which is preliminary data.</text>
</comment>
<gene>
    <name evidence="2" type="ORF">DWY25_11720</name>
</gene>
<dbReference type="RefSeq" id="WP_117895398.1">
    <property type="nucleotide sequence ID" value="NZ_CABJCV010000014.1"/>
</dbReference>
<dbReference type="AlphaFoldDB" id="A0A412FX37"/>
<keyword evidence="1" id="KW-0812">Transmembrane</keyword>
<proteinExistence type="predicted"/>
<reference evidence="2 3" key="1">
    <citation type="submission" date="2018-08" db="EMBL/GenBank/DDBJ databases">
        <title>A genome reference for cultivated species of the human gut microbiota.</title>
        <authorList>
            <person name="Zou Y."/>
            <person name="Xue W."/>
            <person name="Luo G."/>
        </authorList>
    </citation>
    <scope>NUCLEOTIDE SEQUENCE [LARGE SCALE GENOMIC DNA]</scope>
    <source>
        <strain evidence="2 3">AF24-29</strain>
    </source>
</reference>
<name>A0A412FX37_9FIRM</name>
<sequence length="80" mass="8452">MLAAIQSYFGEVAVLLMVIGACLLAIRSLRRQHRQKGSACAGGCAGCGMKGICHSEGSQNPLLSAYRHDHPPGQSPRYPG</sequence>
<protein>
    <submittedName>
        <fullName evidence="2">FeoB-associated Cys-rich membrane protein</fullName>
    </submittedName>
</protein>
<accession>A0A412FX37</accession>
<evidence type="ECO:0000313" key="2">
    <source>
        <dbReference type="EMBL" id="RGR72727.1"/>
    </source>
</evidence>
<dbReference type="Proteomes" id="UP000284178">
    <property type="component" value="Unassembled WGS sequence"/>
</dbReference>
<keyword evidence="1" id="KW-1133">Transmembrane helix</keyword>
<keyword evidence="3" id="KW-1185">Reference proteome</keyword>
<keyword evidence="1" id="KW-0472">Membrane</keyword>
<evidence type="ECO:0000256" key="1">
    <source>
        <dbReference type="SAM" id="Phobius"/>
    </source>
</evidence>
<dbReference type="EMBL" id="QRUP01000014">
    <property type="protein sequence ID" value="RGR72727.1"/>
    <property type="molecule type" value="Genomic_DNA"/>
</dbReference>
<organism evidence="2 3">
    <name type="scientific">Holdemania filiformis</name>
    <dbReference type="NCBI Taxonomy" id="61171"/>
    <lineage>
        <taxon>Bacteria</taxon>
        <taxon>Bacillati</taxon>
        <taxon>Bacillota</taxon>
        <taxon>Erysipelotrichia</taxon>
        <taxon>Erysipelotrichales</taxon>
        <taxon>Erysipelotrichaceae</taxon>
        <taxon>Holdemania</taxon>
    </lineage>
</organism>
<dbReference type="GeneID" id="83016060"/>
<evidence type="ECO:0000313" key="3">
    <source>
        <dbReference type="Proteomes" id="UP000284178"/>
    </source>
</evidence>